<comment type="subcellular location">
    <subcellularLocation>
        <location evidence="3">Nucleus</location>
    </subcellularLocation>
</comment>
<dbReference type="PANTHER" id="PTHR11352:SF0">
    <property type="entry name" value="PROLIFERATING CELL NUCLEAR ANTIGEN"/>
    <property type="match status" value="1"/>
</dbReference>
<protein>
    <recommendedName>
        <fullName evidence="3">DNA sliding clamp PCNA</fullName>
    </recommendedName>
</protein>
<dbReference type="InterPro" id="IPR022648">
    <property type="entry name" value="Pr_cel_nuc_antig_N"/>
</dbReference>
<dbReference type="CDD" id="cd00577">
    <property type="entry name" value="PCNA"/>
    <property type="match status" value="1"/>
</dbReference>
<comment type="similarity">
    <text evidence="1 4">Belongs to the PCNA family.</text>
</comment>
<keyword evidence="3" id="KW-0539">Nucleus</keyword>
<dbReference type="PRINTS" id="PR00339">
    <property type="entry name" value="PCNACYCLIN"/>
</dbReference>
<sequence>MLELRLAQGNLLKKVLEPIKDIVDEANFDCSKTSCSLQGHRPMDFVELLLRAEGFEHYRCDKHYLMGMNLNYMSTMFKCAGNDDIITIKADDASDKVNFVFESPNKVKVSDFEMHLMDIDVDRFDFPEAEYDANIRMPSAQFAKICRDFSQIDDTVVISVIEEGVKFSITGEIGTASVVCRHTPSNKPEEATLIERNKSVELPFSLRYMISFIKATPISNTVTISISSMLPLVVDYNTAEMGYIRLQHCITLYLIYVDCHGVLVNEALHHIVNSEELDSSSKFIAIFDLQNESFLLMDCSKFWGEGERCEGETMVEKK</sequence>
<proteinExistence type="inferred from homology"/>
<evidence type="ECO:0000256" key="3">
    <source>
        <dbReference type="RuleBase" id="RU000641"/>
    </source>
</evidence>
<dbReference type="PANTHER" id="PTHR11352">
    <property type="entry name" value="PROLIFERATING CELL NUCLEAR ANTIGEN"/>
    <property type="match status" value="1"/>
</dbReference>
<dbReference type="Proteomes" id="UP000813463">
    <property type="component" value="Chromosome 2"/>
</dbReference>
<evidence type="ECO:0000313" key="8">
    <source>
        <dbReference type="RefSeq" id="XP_056692142.1"/>
    </source>
</evidence>
<dbReference type="SUPFAM" id="SSF55979">
    <property type="entry name" value="DNA clamp"/>
    <property type="match status" value="2"/>
</dbReference>
<evidence type="ECO:0000256" key="1">
    <source>
        <dbReference type="ARBA" id="ARBA00010462"/>
    </source>
</evidence>
<reference evidence="8" key="2">
    <citation type="submission" date="2025-08" db="UniProtKB">
        <authorList>
            <consortium name="RefSeq"/>
        </authorList>
    </citation>
    <scope>IDENTIFICATION</scope>
    <source>
        <tissue evidence="8">Leaf</tissue>
    </source>
</reference>
<keyword evidence="2 4" id="KW-0238">DNA-binding</keyword>
<dbReference type="InterPro" id="IPR022649">
    <property type="entry name" value="Pr_cel_nuc_antig_C"/>
</dbReference>
<organism evidence="7 8">
    <name type="scientific">Spinacia oleracea</name>
    <name type="common">Spinach</name>
    <dbReference type="NCBI Taxonomy" id="3562"/>
    <lineage>
        <taxon>Eukaryota</taxon>
        <taxon>Viridiplantae</taxon>
        <taxon>Streptophyta</taxon>
        <taxon>Embryophyta</taxon>
        <taxon>Tracheophyta</taxon>
        <taxon>Spermatophyta</taxon>
        <taxon>Magnoliopsida</taxon>
        <taxon>eudicotyledons</taxon>
        <taxon>Gunneridae</taxon>
        <taxon>Pentapetalae</taxon>
        <taxon>Caryophyllales</taxon>
        <taxon>Chenopodiaceae</taxon>
        <taxon>Chenopodioideae</taxon>
        <taxon>Anserineae</taxon>
        <taxon>Spinacia</taxon>
    </lineage>
</organism>
<gene>
    <name evidence="8" type="primary">LOC110798551</name>
</gene>
<reference evidence="7" key="1">
    <citation type="journal article" date="2021" name="Nat. Commun.">
        <title>Genomic analyses provide insights into spinach domestication and the genetic basis of agronomic traits.</title>
        <authorList>
            <person name="Cai X."/>
            <person name="Sun X."/>
            <person name="Xu C."/>
            <person name="Sun H."/>
            <person name="Wang X."/>
            <person name="Ge C."/>
            <person name="Zhang Z."/>
            <person name="Wang Q."/>
            <person name="Fei Z."/>
            <person name="Jiao C."/>
            <person name="Wang Q."/>
        </authorList>
    </citation>
    <scope>NUCLEOTIDE SEQUENCE [LARGE SCALE GENOMIC DNA]</scope>
    <source>
        <strain evidence="7">cv. Varoflay</strain>
    </source>
</reference>
<keyword evidence="7" id="KW-1185">Reference proteome</keyword>
<name>A0ABM3R942_SPIOL</name>
<accession>A0ABM3R942</accession>
<dbReference type="Pfam" id="PF00705">
    <property type="entry name" value="PCNA_N"/>
    <property type="match status" value="1"/>
</dbReference>
<evidence type="ECO:0000259" key="6">
    <source>
        <dbReference type="Pfam" id="PF02747"/>
    </source>
</evidence>
<evidence type="ECO:0000259" key="5">
    <source>
        <dbReference type="Pfam" id="PF00705"/>
    </source>
</evidence>
<evidence type="ECO:0000256" key="2">
    <source>
        <dbReference type="ARBA" id="ARBA00023125"/>
    </source>
</evidence>
<keyword evidence="4" id="KW-0235">DNA replication</keyword>
<evidence type="ECO:0000256" key="4">
    <source>
        <dbReference type="RuleBase" id="RU003671"/>
    </source>
</evidence>
<evidence type="ECO:0000313" key="7">
    <source>
        <dbReference type="Proteomes" id="UP000813463"/>
    </source>
</evidence>
<feature type="domain" description="Proliferating cell nuclear antigen PCNA N-terminal" evidence="5">
    <location>
        <begin position="1"/>
        <end position="122"/>
    </location>
</feature>
<dbReference type="RefSeq" id="XP_056692142.1">
    <property type="nucleotide sequence ID" value="XM_056836164.1"/>
</dbReference>
<dbReference type="Pfam" id="PF02747">
    <property type="entry name" value="PCNA_C"/>
    <property type="match status" value="1"/>
</dbReference>
<feature type="domain" description="Proliferating cell nuclear antigen PCNA C-terminal" evidence="6">
    <location>
        <begin position="126"/>
        <end position="245"/>
    </location>
</feature>
<comment type="function">
    <text evidence="3">This protein is an auxiliary protein of DNA polymerase delta and is involved in the control of eukaryotic DNA replication by increasing the polymerase's processivity during elongation of the leading strand.</text>
</comment>
<dbReference type="InterPro" id="IPR046938">
    <property type="entry name" value="DNA_clamp_sf"/>
</dbReference>
<dbReference type="NCBIfam" id="TIGR00590">
    <property type="entry name" value="pcna"/>
    <property type="match status" value="1"/>
</dbReference>
<dbReference type="GeneID" id="110798551"/>
<dbReference type="InterPro" id="IPR000730">
    <property type="entry name" value="Pr_cel_nuc_antig"/>
</dbReference>
<dbReference type="Gene3D" id="3.70.10.10">
    <property type="match status" value="1"/>
</dbReference>